<dbReference type="Pfam" id="PF03807">
    <property type="entry name" value="F420_oxidored"/>
    <property type="match status" value="1"/>
</dbReference>
<name>A0A4R5MMH2_9SPHI</name>
<dbReference type="InterPro" id="IPR036291">
    <property type="entry name" value="NAD(P)-bd_dom_sf"/>
</dbReference>
<dbReference type="PANTHER" id="PTHR40459">
    <property type="entry name" value="CONSERVED HYPOTHETICAL ALANINE AND LEUCINE RICH PROTEIN"/>
    <property type="match status" value="1"/>
</dbReference>
<evidence type="ECO:0000313" key="4">
    <source>
        <dbReference type="Proteomes" id="UP000295668"/>
    </source>
</evidence>
<feature type="domain" description="DUF2520" evidence="2">
    <location>
        <begin position="124"/>
        <end position="248"/>
    </location>
</feature>
<dbReference type="OrthoDB" id="9810755at2"/>
<organism evidence="3 4">
    <name type="scientific">Pedobacter changchengzhani</name>
    <dbReference type="NCBI Taxonomy" id="2529274"/>
    <lineage>
        <taxon>Bacteria</taxon>
        <taxon>Pseudomonadati</taxon>
        <taxon>Bacteroidota</taxon>
        <taxon>Sphingobacteriia</taxon>
        <taxon>Sphingobacteriales</taxon>
        <taxon>Sphingobacteriaceae</taxon>
        <taxon>Pedobacter</taxon>
    </lineage>
</organism>
<feature type="domain" description="Pyrroline-5-carboxylate reductase catalytic N-terminal" evidence="1">
    <location>
        <begin position="2"/>
        <end position="79"/>
    </location>
</feature>
<protein>
    <submittedName>
        <fullName evidence="3">DUF2520 domain-containing protein</fullName>
    </submittedName>
</protein>
<dbReference type="InterPro" id="IPR018931">
    <property type="entry name" value="DUF2520"/>
</dbReference>
<dbReference type="EMBL" id="SJCY01000003">
    <property type="protein sequence ID" value="TDG36868.1"/>
    <property type="molecule type" value="Genomic_DNA"/>
</dbReference>
<keyword evidence="4" id="KW-1185">Reference proteome</keyword>
<dbReference type="PANTHER" id="PTHR40459:SF1">
    <property type="entry name" value="CONSERVED HYPOTHETICAL ALANINE AND LEUCINE RICH PROTEIN"/>
    <property type="match status" value="1"/>
</dbReference>
<dbReference type="SUPFAM" id="SSF48179">
    <property type="entry name" value="6-phosphogluconate dehydrogenase C-terminal domain-like"/>
    <property type="match status" value="1"/>
</dbReference>
<evidence type="ECO:0000313" key="3">
    <source>
        <dbReference type="EMBL" id="TDG36868.1"/>
    </source>
</evidence>
<dbReference type="RefSeq" id="WP_133261814.1">
    <property type="nucleotide sequence ID" value="NZ_SJCY01000003.1"/>
</dbReference>
<dbReference type="Gene3D" id="3.40.50.720">
    <property type="entry name" value="NAD(P)-binding Rossmann-like Domain"/>
    <property type="match status" value="1"/>
</dbReference>
<sequence>MKIVLIGSGNVATQMGLALYAIGEEITQVFSRDITNAIILAQKLNAIPISNLQNVNAEADLYIIAVKDDAIENVVLQLKDVTGLVVHTAGSVDIAVISKHIKNSGIFYPLQTFSKTKDVNFENIPLCIEADDENQLSVLKKLAKKLSNKVYVLNGEKRKVLHLAAVFAGNFTNHLYTLANQILSNEGLDFDIIRPLIAETAQKIEHNLPENVQTGPAFRKDDLTLINHLNALENNPELFNIYQILSNSIKLVHKY</sequence>
<gene>
    <name evidence="3" type="ORF">EZJ43_06195</name>
</gene>
<dbReference type="InterPro" id="IPR008927">
    <property type="entry name" value="6-PGluconate_DH-like_C_sf"/>
</dbReference>
<dbReference type="InterPro" id="IPR028939">
    <property type="entry name" value="P5C_Rdtase_cat_N"/>
</dbReference>
<dbReference type="AlphaFoldDB" id="A0A4R5MMH2"/>
<dbReference type="Pfam" id="PF10728">
    <property type="entry name" value="DUF2520"/>
    <property type="match status" value="1"/>
</dbReference>
<dbReference type="SUPFAM" id="SSF51735">
    <property type="entry name" value="NAD(P)-binding Rossmann-fold domains"/>
    <property type="match status" value="1"/>
</dbReference>
<evidence type="ECO:0000259" key="1">
    <source>
        <dbReference type="Pfam" id="PF03807"/>
    </source>
</evidence>
<dbReference type="Proteomes" id="UP000295668">
    <property type="component" value="Unassembled WGS sequence"/>
</dbReference>
<accession>A0A4R5MMH2</accession>
<comment type="caution">
    <text evidence="3">The sequence shown here is derived from an EMBL/GenBank/DDBJ whole genome shotgun (WGS) entry which is preliminary data.</text>
</comment>
<evidence type="ECO:0000259" key="2">
    <source>
        <dbReference type="Pfam" id="PF10728"/>
    </source>
</evidence>
<dbReference type="Gene3D" id="1.10.1040.20">
    <property type="entry name" value="ProC-like, C-terminal domain"/>
    <property type="match status" value="1"/>
</dbReference>
<dbReference type="InterPro" id="IPR037108">
    <property type="entry name" value="TM1727-like_C_sf"/>
</dbReference>
<reference evidence="3 4" key="1">
    <citation type="submission" date="2019-02" db="EMBL/GenBank/DDBJ databases">
        <title>Pedobacter sp. nov., a novel speices isolated from soil of pinguins habitat in Antarcitica.</title>
        <authorList>
            <person name="He R.-H."/>
        </authorList>
    </citation>
    <scope>NUCLEOTIDE SEQUENCE [LARGE SCALE GENOMIC DNA]</scope>
    <source>
        <strain evidence="3 4">E01020</strain>
    </source>
</reference>
<proteinExistence type="predicted"/>